<dbReference type="Gene3D" id="3.40.50.300">
    <property type="entry name" value="P-loop containing nucleotide triphosphate hydrolases"/>
    <property type="match status" value="1"/>
</dbReference>
<keyword evidence="2" id="KW-0732">Signal</keyword>
<evidence type="ECO:0000256" key="1">
    <source>
        <dbReference type="SAM" id="Coils"/>
    </source>
</evidence>
<dbReference type="KEGG" id="aas:Aasi_0044"/>
<feature type="chain" id="PRO_5002786417" description="G domain-containing protein" evidence="2">
    <location>
        <begin position="30"/>
        <end position="463"/>
    </location>
</feature>
<evidence type="ECO:0000313" key="5">
    <source>
        <dbReference type="Proteomes" id="UP000001227"/>
    </source>
</evidence>
<sequence>MKHTYSLHIIVRILVLCLFLQNCSGFSNAPLNSEKEFNIQDLLDQEFTADGGHLVSFYEGQEEIKATVQVNPLDEKDKIYNEVNVVVEKGVELASLAKLDRKTQQKRIQIQFSKEQKGKPQSVVIHKPWLMGGMKEVIIFCGNPGVGKSSLCNSIFQSSKPIFNSGVSILTGMTTNKQQYLHEGKLYVDTPGLADPETRTKAGKAITEALKHNGNYKIVFVITLEGGRLSPEDVATIETVCEAIKVPFEYGLIFNKVTPGIRKKIIGIGVESYVKKYSISLDNNINNLTEEFILNLIQLGLSEGYFKAFTKQPSSATMLMRESHMEDEEGEYFSANSPNMKNLLNFLGKLKATEIHESNIIPLDTTDYKKKIEEQEAKNKKLEEELNKVKEENRRQIRDLDAQINKLNEELAKKGEGFWSKVGNFLGDVGIAIGSAIVGGIVKSIFHRPGPTCNPDPGGHTEL</sequence>
<keyword evidence="1" id="KW-0175">Coiled coil</keyword>
<dbReference type="EMBL" id="CP001102">
    <property type="protein sequence ID" value="ACE05498.1"/>
    <property type="molecule type" value="Genomic_DNA"/>
</dbReference>
<organism evidence="4 5">
    <name type="scientific">Amoebophilus asiaticus (strain 5a2)</name>
    <dbReference type="NCBI Taxonomy" id="452471"/>
    <lineage>
        <taxon>Bacteria</taxon>
        <taxon>Pseudomonadati</taxon>
        <taxon>Bacteroidota</taxon>
        <taxon>Cytophagia</taxon>
        <taxon>Cytophagales</taxon>
        <taxon>Amoebophilaceae</taxon>
        <taxon>Candidatus Amoebophilus</taxon>
    </lineage>
</organism>
<dbReference type="SUPFAM" id="SSF52540">
    <property type="entry name" value="P-loop containing nucleoside triphosphate hydrolases"/>
    <property type="match status" value="1"/>
</dbReference>
<dbReference type="Pfam" id="PF01926">
    <property type="entry name" value="MMR_HSR1"/>
    <property type="match status" value="1"/>
</dbReference>
<dbReference type="AlphaFoldDB" id="B3EU79"/>
<dbReference type="SUPFAM" id="SSF58100">
    <property type="entry name" value="Bacterial hemolysins"/>
    <property type="match status" value="1"/>
</dbReference>
<dbReference type="STRING" id="452471.Aasi_0044"/>
<reference evidence="4 5" key="1">
    <citation type="journal article" date="2010" name="J. Bacteriol.">
        <title>The genome of the amoeba symbiont 'Candidatus Amoebophilus asiaticus' reveals common mechanisms for host cell interaction among amoeba-associated bacteria.</title>
        <authorList>
            <person name="Schmitz-Esser S."/>
            <person name="Tischler P."/>
            <person name="Arnold R."/>
            <person name="Montanaro J."/>
            <person name="Wagner M."/>
            <person name="Rattei T."/>
            <person name="Horn M."/>
        </authorList>
    </citation>
    <scope>NUCLEOTIDE SEQUENCE [LARGE SCALE GENOMIC DNA]</scope>
    <source>
        <strain evidence="4 5">5a2</strain>
    </source>
</reference>
<dbReference type="Proteomes" id="UP000001227">
    <property type="component" value="Chromosome"/>
</dbReference>
<dbReference type="InterPro" id="IPR006073">
    <property type="entry name" value="GTP-bd"/>
</dbReference>
<evidence type="ECO:0000256" key="2">
    <source>
        <dbReference type="SAM" id="SignalP"/>
    </source>
</evidence>
<proteinExistence type="predicted"/>
<feature type="coiled-coil region" evidence="1">
    <location>
        <begin position="365"/>
        <end position="417"/>
    </location>
</feature>
<name>B3EU79_AMOA5</name>
<evidence type="ECO:0000259" key="3">
    <source>
        <dbReference type="Pfam" id="PF01926"/>
    </source>
</evidence>
<dbReference type="InterPro" id="IPR027417">
    <property type="entry name" value="P-loop_NTPase"/>
</dbReference>
<dbReference type="RefSeq" id="WP_012472270.1">
    <property type="nucleotide sequence ID" value="NC_010830.1"/>
</dbReference>
<evidence type="ECO:0000313" key="4">
    <source>
        <dbReference type="EMBL" id="ACE05498.1"/>
    </source>
</evidence>
<dbReference type="GO" id="GO:0005525">
    <property type="term" value="F:GTP binding"/>
    <property type="evidence" value="ECO:0007669"/>
    <property type="project" value="InterPro"/>
</dbReference>
<gene>
    <name evidence="4" type="ordered locus">Aasi_0044</name>
</gene>
<feature type="domain" description="G" evidence="3">
    <location>
        <begin position="138"/>
        <end position="238"/>
    </location>
</feature>
<feature type="signal peptide" evidence="2">
    <location>
        <begin position="1"/>
        <end position="29"/>
    </location>
</feature>
<protein>
    <recommendedName>
        <fullName evidence="3">G domain-containing protein</fullName>
    </recommendedName>
</protein>
<keyword evidence="5" id="KW-1185">Reference proteome</keyword>
<dbReference type="HOGENOM" id="CLU_471480_0_0_10"/>
<dbReference type="eggNOG" id="COG1162">
    <property type="taxonomic scope" value="Bacteria"/>
</dbReference>
<dbReference type="OrthoDB" id="9809485at2"/>
<accession>B3EU79</accession>